<dbReference type="RefSeq" id="WP_066070232.1">
    <property type="nucleotide sequence ID" value="NZ_FRBG01000012.1"/>
</dbReference>
<reference evidence="1 3" key="1">
    <citation type="submission" date="2016-02" db="EMBL/GenBank/DDBJ databases">
        <title>Draft genome sequence for Clostridium paradoxum JW-YL-7.</title>
        <authorList>
            <person name="Utturkar S.M."/>
            <person name="Lancaster A."/>
            <person name="Poole F.L."/>
            <person name="Adams M.W."/>
            <person name="Brown S.D."/>
        </authorList>
    </citation>
    <scope>NUCLEOTIDE SEQUENCE [LARGE SCALE GENOMIC DNA]</scope>
    <source>
        <strain evidence="1 3">JW-YL-7</strain>
    </source>
</reference>
<proteinExistence type="predicted"/>
<evidence type="ECO:0000313" key="2">
    <source>
        <dbReference type="EMBL" id="SHL12749.1"/>
    </source>
</evidence>
<dbReference type="PATRIC" id="fig|1121328.3.peg.1122"/>
<keyword evidence="4" id="KW-1185">Reference proteome</keyword>
<dbReference type="Proteomes" id="UP000323392">
    <property type="component" value="Unassembled WGS sequence"/>
</dbReference>
<dbReference type="STRING" id="1121328.JWYL7_1113"/>
<comment type="caution">
    <text evidence="1">The sequence shown here is derived from an EMBL/GenBank/DDBJ whole genome shotgun (WGS) entry which is preliminary data.</text>
</comment>
<evidence type="ECO:0000313" key="4">
    <source>
        <dbReference type="Proteomes" id="UP000323392"/>
    </source>
</evidence>
<accession>A0A150FR39</accession>
<name>A0A150FR39_CLOPD</name>
<dbReference type="EMBL" id="FRBG01000012">
    <property type="protein sequence ID" value="SHL12749.1"/>
    <property type="molecule type" value="Genomic_DNA"/>
</dbReference>
<dbReference type="EMBL" id="LSFY01000001">
    <property type="protein sequence ID" value="KXZ40038.1"/>
    <property type="molecule type" value="Genomic_DNA"/>
</dbReference>
<dbReference type="AlphaFoldDB" id="A0A150FR39"/>
<reference evidence="2 4" key="2">
    <citation type="submission" date="2016-11" db="EMBL/GenBank/DDBJ databases">
        <authorList>
            <person name="Varghese N."/>
            <person name="Submissions S."/>
        </authorList>
    </citation>
    <scope>NUCLEOTIDE SEQUENCE [LARGE SCALE GENOMIC DNA]</scope>
    <source>
        <strain evidence="2 4">DSM 7308</strain>
    </source>
</reference>
<evidence type="ECO:0000313" key="3">
    <source>
        <dbReference type="Proteomes" id="UP000092605"/>
    </source>
</evidence>
<organism evidence="1 3">
    <name type="scientific">Alkalithermobacter thermoalcaliphilus JW-YL-7 = DSM 7308</name>
    <dbReference type="NCBI Taxonomy" id="1121328"/>
    <lineage>
        <taxon>Bacteria</taxon>
        <taxon>Bacillati</taxon>
        <taxon>Bacillota</taxon>
        <taxon>Clostridia</taxon>
        <taxon>Peptostreptococcales</taxon>
        <taxon>Tepidibacteraceae</taxon>
        <taxon>Alkalithermobacter</taxon>
    </lineage>
</organism>
<sequence>MRLSEKEKEYIKKNYKKLGTVQIAKDLGRPISTISQYAGKIGIREKRAYYNCGEVKPDLKKIPVYKLEKGKWYEVTKMTIEAKGNTKQREVKRLKYIDETKRYYIFEHELGFKECILKNTPEEELKIKKI</sequence>
<evidence type="ECO:0000313" key="1">
    <source>
        <dbReference type="EMBL" id="KXZ40038.1"/>
    </source>
</evidence>
<protein>
    <submittedName>
        <fullName evidence="1">Uncharacterized protein</fullName>
    </submittedName>
</protein>
<gene>
    <name evidence="1" type="ORF">JWYL7_1113</name>
    <name evidence="2" type="ORF">SAMN05661008_01502</name>
</gene>
<dbReference type="Proteomes" id="UP000092605">
    <property type="component" value="Unassembled WGS sequence"/>
</dbReference>